<evidence type="ECO:0000256" key="6">
    <source>
        <dbReference type="SAM" id="Phobius"/>
    </source>
</evidence>
<dbReference type="PANTHER" id="PTHR33545">
    <property type="entry name" value="UPF0750 MEMBRANE PROTEIN YITT-RELATED"/>
    <property type="match status" value="1"/>
</dbReference>
<evidence type="ECO:0000313" key="9">
    <source>
        <dbReference type="Proteomes" id="UP000183639"/>
    </source>
</evidence>
<keyword evidence="5 6" id="KW-0472">Membrane</keyword>
<reference evidence="8 9" key="1">
    <citation type="submission" date="2016-10" db="EMBL/GenBank/DDBJ databases">
        <authorList>
            <person name="de Groot N.N."/>
        </authorList>
    </citation>
    <scope>NUCLEOTIDE SEQUENCE [LARGE SCALE GENOMIC DNA]</scope>
    <source>
        <strain evidence="8 9">Z108</strain>
    </source>
</reference>
<dbReference type="AlphaFoldDB" id="A0A1I3FC02"/>
<keyword evidence="2" id="KW-1003">Cell membrane</keyword>
<feature type="transmembrane region" description="Helical" evidence="6">
    <location>
        <begin position="149"/>
        <end position="172"/>
    </location>
</feature>
<organism evidence="8 9">
    <name type="scientific">Selenomonas ruminantium</name>
    <dbReference type="NCBI Taxonomy" id="971"/>
    <lineage>
        <taxon>Bacteria</taxon>
        <taxon>Bacillati</taxon>
        <taxon>Bacillota</taxon>
        <taxon>Negativicutes</taxon>
        <taxon>Selenomonadales</taxon>
        <taxon>Selenomonadaceae</taxon>
        <taxon>Selenomonas</taxon>
    </lineage>
</organism>
<gene>
    <name evidence="8" type="ORF">SAMN04487861_11416</name>
</gene>
<dbReference type="InterPro" id="IPR051461">
    <property type="entry name" value="UPF0750_membrane"/>
</dbReference>
<protein>
    <submittedName>
        <fullName evidence="8">Uncharacterized membrane-anchored protein YitT, contains DUF161 and DUF2179 domains</fullName>
    </submittedName>
</protein>
<dbReference type="CDD" id="cd16380">
    <property type="entry name" value="YitT_C"/>
    <property type="match status" value="1"/>
</dbReference>
<feature type="transmembrane region" description="Helical" evidence="6">
    <location>
        <begin position="38"/>
        <end position="59"/>
    </location>
</feature>
<name>A0A1I3FC02_SELRU</name>
<evidence type="ECO:0000256" key="5">
    <source>
        <dbReference type="ARBA" id="ARBA00023136"/>
    </source>
</evidence>
<proteinExistence type="predicted"/>
<evidence type="ECO:0000256" key="1">
    <source>
        <dbReference type="ARBA" id="ARBA00004651"/>
    </source>
</evidence>
<dbReference type="PROSITE" id="PS51257">
    <property type="entry name" value="PROKAR_LIPOPROTEIN"/>
    <property type="match status" value="1"/>
</dbReference>
<dbReference type="InterPro" id="IPR003740">
    <property type="entry name" value="YitT"/>
</dbReference>
<evidence type="ECO:0000313" key="8">
    <source>
        <dbReference type="EMBL" id="SFI08720.1"/>
    </source>
</evidence>
<dbReference type="EMBL" id="FOQK01000014">
    <property type="protein sequence ID" value="SFI08720.1"/>
    <property type="molecule type" value="Genomic_DNA"/>
</dbReference>
<dbReference type="PANTHER" id="PTHR33545:SF5">
    <property type="entry name" value="UPF0750 MEMBRANE PROTEIN YITT"/>
    <property type="match status" value="1"/>
</dbReference>
<evidence type="ECO:0000259" key="7">
    <source>
        <dbReference type="Pfam" id="PF10035"/>
    </source>
</evidence>
<comment type="subcellular location">
    <subcellularLocation>
        <location evidence="1">Cell membrane</location>
        <topology evidence="1">Multi-pass membrane protein</topology>
    </subcellularLocation>
</comment>
<dbReference type="Pfam" id="PF10035">
    <property type="entry name" value="DUF2179"/>
    <property type="match status" value="1"/>
</dbReference>
<dbReference type="Pfam" id="PF02588">
    <property type="entry name" value="YitT_membrane"/>
    <property type="match status" value="1"/>
</dbReference>
<feature type="transmembrane region" description="Helical" evidence="6">
    <location>
        <begin position="80"/>
        <end position="98"/>
    </location>
</feature>
<dbReference type="PIRSF" id="PIRSF006483">
    <property type="entry name" value="Membrane_protein_YitT"/>
    <property type="match status" value="1"/>
</dbReference>
<evidence type="ECO:0000256" key="2">
    <source>
        <dbReference type="ARBA" id="ARBA00022475"/>
    </source>
</evidence>
<evidence type="ECO:0000256" key="4">
    <source>
        <dbReference type="ARBA" id="ARBA00022989"/>
    </source>
</evidence>
<dbReference type="RefSeq" id="WP_075443916.1">
    <property type="nucleotide sequence ID" value="NZ_FOQK01000014.1"/>
</dbReference>
<feature type="transmembrane region" description="Helical" evidence="6">
    <location>
        <begin position="110"/>
        <end position="128"/>
    </location>
</feature>
<feature type="domain" description="DUF2179" evidence="7">
    <location>
        <begin position="223"/>
        <end position="277"/>
    </location>
</feature>
<evidence type="ECO:0000256" key="3">
    <source>
        <dbReference type="ARBA" id="ARBA00022692"/>
    </source>
</evidence>
<dbReference type="Gene3D" id="3.30.70.120">
    <property type="match status" value="1"/>
</dbReference>
<dbReference type="GO" id="GO:0005886">
    <property type="term" value="C:plasma membrane"/>
    <property type="evidence" value="ECO:0007669"/>
    <property type="project" value="UniProtKB-SubCell"/>
</dbReference>
<accession>A0A1I3FC02</accession>
<keyword evidence="4 6" id="KW-1133">Transmembrane helix</keyword>
<keyword evidence="3 6" id="KW-0812">Transmembrane</keyword>
<sequence>MIQLRMLEHRLLRYAGITLGCLIASCSINLFLVPSHLLTGGATGIAIIVYYLAQLPIGLQTFAYNLPLLAAAWKTLGRGYTFDVIIGTAIFSFCLDFTRFLNAYAPVNDIMLAAIFGGVFNGIGYGLVFRMNGSTGGFDIIGAIVKKYYSLNMGGVIFGFNCVIMLVAGFLFGVAPAMFTLICMYMNAMVTDKVIAGFNSRKAVLIVSNRSEHIAEAIMEVGRGVTFLHGQGAFTRRERNVVFVVVTLTQVAKIKMIANAIDSDAFMIIMSANEVMGRGFSSPGIRVGNVIKRYEGKDT</sequence>
<dbReference type="OrthoDB" id="9779786at2"/>
<dbReference type="InterPro" id="IPR019264">
    <property type="entry name" value="DUF2179"/>
</dbReference>
<feature type="transmembrane region" description="Helical" evidence="6">
    <location>
        <begin position="12"/>
        <end position="32"/>
    </location>
</feature>
<dbReference type="Proteomes" id="UP000183639">
    <property type="component" value="Unassembled WGS sequence"/>
</dbReference>
<dbReference type="InterPro" id="IPR015867">
    <property type="entry name" value="N-reg_PII/ATP_PRibTrfase_C"/>
</dbReference>